<dbReference type="EMBL" id="JAMZMK010006581">
    <property type="protein sequence ID" value="KAI7748186.1"/>
    <property type="molecule type" value="Genomic_DNA"/>
</dbReference>
<dbReference type="Proteomes" id="UP001206925">
    <property type="component" value="Unassembled WGS sequence"/>
</dbReference>
<reference evidence="2" key="1">
    <citation type="submission" date="2022-06" db="EMBL/GenBank/DDBJ databases">
        <title>Uncovering the hologenomic basis of an extraordinary plant invasion.</title>
        <authorList>
            <person name="Bieker V.C."/>
            <person name="Martin M.D."/>
            <person name="Gilbert T."/>
            <person name="Hodgins K."/>
            <person name="Battlay P."/>
            <person name="Petersen B."/>
            <person name="Wilson J."/>
        </authorList>
    </citation>
    <scope>NUCLEOTIDE SEQUENCE</scope>
    <source>
        <strain evidence="2">AA19_3_7</strain>
        <tissue evidence="2">Leaf</tissue>
    </source>
</reference>
<name>A0AAD5CTX0_AMBAR</name>
<evidence type="ECO:0000313" key="2">
    <source>
        <dbReference type="EMBL" id="KAI7748186.1"/>
    </source>
</evidence>
<gene>
    <name evidence="2" type="ORF">M8C21_012652</name>
</gene>
<feature type="non-terminal residue" evidence="2">
    <location>
        <position position="1"/>
    </location>
</feature>
<evidence type="ECO:0000313" key="3">
    <source>
        <dbReference type="Proteomes" id="UP001206925"/>
    </source>
</evidence>
<organism evidence="2 3">
    <name type="scientific">Ambrosia artemisiifolia</name>
    <name type="common">Common ragweed</name>
    <dbReference type="NCBI Taxonomy" id="4212"/>
    <lineage>
        <taxon>Eukaryota</taxon>
        <taxon>Viridiplantae</taxon>
        <taxon>Streptophyta</taxon>
        <taxon>Embryophyta</taxon>
        <taxon>Tracheophyta</taxon>
        <taxon>Spermatophyta</taxon>
        <taxon>Magnoliopsida</taxon>
        <taxon>eudicotyledons</taxon>
        <taxon>Gunneridae</taxon>
        <taxon>Pentapetalae</taxon>
        <taxon>asterids</taxon>
        <taxon>campanulids</taxon>
        <taxon>Asterales</taxon>
        <taxon>Asteraceae</taxon>
        <taxon>Asteroideae</taxon>
        <taxon>Heliantheae alliance</taxon>
        <taxon>Heliantheae</taxon>
        <taxon>Ambrosia</taxon>
    </lineage>
</organism>
<sequence>FSHKPIVTQKNLTSRDKNRQSEHINSPPTPPSHMFFTGKPKGGLPEQRPAGVSEDRGRYSGFWSTPYYESGLFQMKIKLPDKDSAGVNRMVTFSVRNLQ</sequence>
<protein>
    <submittedName>
        <fullName evidence="2">Uncharacterized protein</fullName>
    </submittedName>
</protein>
<evidence type="ECO:0000256" key="1">
    <source>
        <dbReference type="SAM" id="MobiDB-lite"/>
    </source>
</evidence>
<comment type="caution">
    <text evidence="2">The sequence shown here is derived from an EMBL/GenBank/DDBJ whole genome shotgun (WGS) entry which is preliminary data.</text>
</comment>
<keyword evidence="3" id="KW-1185">Reference proteome</keyword>
<proteinExistence type="predicted"/>
<feature type="non-terminal residue" evidence="2">
    <location>
        <position position="99"/>
    </location>
</feature>
<accession>A0AAD5CTX0</accession>
<feature type="compositionally biased region" description="Basic and acidic residues" evidence="1">
    <location>
        <begin position="13"/>
        <end position="22"/>
    </location>
</feature>
<feature type="region of interest" description="Disordered" evidence="1">
    <location>
        <begin position="1"/>
        <end position="57"/>
    </location>
</feature>
<dbReference type="AlphaFoldDB" id="A0AAD5CTX0"/>